<keyword evidence="5" id="KW-1185">Reference proteome</keyword>
<feature type="domain" description="CAP-Gly" evidence="3">
    <location>
        <begin position="108"/>
        <end position="152"/>
    </location>
</feature>
<feature type="domain" description="CAP-Gly" evidence="3">
    <location>
        <begin position="7"/>
        <end position="38"/>
    </location>
</feature>
<dbReference type="OrthoDB" id="2130750at2759"/>
<dbReference type="Proteomes" id="UP000281553">
    <property type="component" value="Unassembled WGS sequence"/>
</dbReference>
<feature type="region of interest" description="Disordered" evidence="2">
    <location>
        <begin position="53"/>
        <end position="86"/>
    </location>
</feature>
<dbReference type="InterPro" id="IPR000938">
    <property type="entry name" value="CAP-Gly_domain"/>
</dbReference>
<dbReference type="SMART" id="SM01052">
    <property type="entry name" value="CAP_GLY"/>
    <property type="match status" value="2"/>
</dbReference>
<feature type="coiled-coil region" evidence="1">
    <location>
        <begin position="151"/>
        <end position="234"/>
    </location>
</feature>
<dbReference type="EMBL" id="UYRU01043066">
    <property type="protein sequence ID" value="VDK79995.1"/>
    <property type="molecule type" value="Genomic_DNA"/>
</dbReference>
<gene>
    <name evidence="4" type="ORF">DILT_LOCUS3064</name>
</gene>
<dbReference type="PANTHER" id="PTHR18916">
    <property type="entry name" value="DYNACTIN 1-RELATED MICROTUBULE-BINDING"/>
    <property type="match status" value="1"/>
</dbReference>
<evidence type="ECO:0000259" key="3">
    <source>
        <dbReference type="PROSITE" id="PS50245"/>
    </source>
</evidence>
<accession>A0A3P6TGI4</accession>
<dbReference type="SUPFAM" id="SSF74924">
    <property type="entry name" value="Cap-Gly domain"/>
    <property type="match status" value="2"/>
</dbReference>
<dbReference type="AlphaFoldDB" id="A0A3P6TGI4"/>
<feature type="region of interest" description="Disordered" evidence="2">
    <location>
        <begin position="125"/>
        <end position="144"/>
    </location>
</feature>
<protein>
    <recommendedName>
        <fullName evidence="3">CAP-Gly domain-containing protein</fullName>
    </recommendedName>
</protein>
<dbReference type="InterPro" id="IPR036859">
    <property type="entry name" value="CAP-Gly_dom_sf"/>
</dbReference>
<evidence type="ECO:0000313" key="5">
    <source>
        <dbReference type="Proteomes" id="UP000281553"/>
    </source>
</evidence>
<sequence length="319" mass="35482">MFCSNTGVRLNAPNGKNDGTVDGIKYFDCEPQYGLFTRRNLLRPISELAMQQSVTSPGLTPTTPGAVSGVGQRRSSENAESPTIPQGLRLGDRVQVSGGRLGVIRYIGPTDFASGEWVGVELDEATGKNDGSQQKKLNAPSATRSYGGASVQALENLVREKEAHIEQLLQEFEMERAEMAKITVEREQVETEVVNQRSLISQLTAQIEQLQVTLNQVSEENNKLKLRVHEEANLLHSADKKQLSTANACFRYRRKHSLAWHSDDDLVANKTAYVTVDVMYHIYADDSLLHDTKTGFSMLIRDKTGLQRSREEEAFTPDL</sequence>
<organism evidence="4 5">
    <name type="scientific">Dibothriocephalus latus</name>
    <name type="common">Fish tapeworm</name>
    <name type="synonym">Diphyllobothrium latum</name>
    <dbReference type="NCBI Taxonomy" id="60516"/>
    <lineage>
        <taxon>Eukaryota</taxon>
        <taxon>Metazoa</taxon>
        <taxon>Spiralia</taxon>
        <taxon>Lophotrochozoa</taxon>
        <taxon>Platyhelminthes</taxon>
        <taxon>Cestoda</taxon>
        <taxon>Eucestoda</taxon>
        <taxon>Diphyllobothriidea</taxon>
        <taxon>Diphyllobothriidae</taxon>
        <taxon>Dibothriocephalus</taxon>
    </lineage>
</organism>
<name>A0A3P6TGI4_DIBLA</name>
<dbReference type="Gene3D" id="2.30.30.190">
    <property type="entry name" value="CAP Gly-rich-like domain"/>
    <property type="match status" value="2"/>
</dbReference>
<keyword evidence="1" id="KW-0175">Coiled coil</keyword>
<proteinExistence type="predicted"/>
<evidence type="ECO:0000256" key="2">
    <source>
        <dbReference type="SAM" id="MobiDB-lite"/>
    </source>
</evidence>
<feature type="compositionally biased region" description="Polar residues" evidence="2">
    <location>
        <begin position="53"/>
        <end position="65"/>
    </location>
</feature>
<dbReference type="Pfam" id="PF01302">
    <property type="entry name" value="CAP_GLY"/>
    <property type="match status" value="2"/>
</dbReference>
<evidence type="ECO:0000313" key="4">
    <source>
        <dbReference type="EMBL" id="VDK79995.1"/>
    </source>
</evidence>
<dbReference type="PROSITE" id="PS50245">
    <property type="entry name" value="CAP_GLY_2"/>
    <property type="match status" value="2"/>
</dbReference>
<evidence type="ECO:0000256" key="1">
    <source>
        <dbReference type="SAM" id="Coils"/>
    </source>
</evidence>
<feature type="compositionally biased region" description="Polar residues" evidence="2">
    <location>
        <begin position="129"/>
        <end position="144"/>
    </location>
</feature>
<reference evidence="4 5" key="1">
    <citation type="submission" date="2018-11" db="EMBL/GenBank/DDBJ databases">
        <authorList>
            <consortium name="Pathogen Informatics"/>
        </authorList>
    </citation>
    <scope>NUCLEOTIDE SEQUENCE [LARGE SCALE GENOMIC DNA]</scope>
</reference>